<dbReference type="SUPFAM" id="SSF82895">
    <property type="entry name" value="TSP-1 type 1 repeat"/>
    <property type="match status" value="8"/>
</dbReference>
<dbReference type="OMA" id="YAMEHEY"/>
<dbReference type="InterPro" id="IPR013783">
    <property type="entry name" value="Ig-like_fold"/>
</dbReference>
<dbReference type="PANTHER" id="PTHR22906:SF21">
    <property type="entry name" value="SEMA DOMAIN-CONTAINING PROTEIN"/>
    <property type="match status" value="1"/>
</dbReference>
<dbReference type="Proteomes" id="UP000887568">
    <property type="component" value="Unplaced"/>
</dbReference>
<dbReference type="FunFam" id="2.20.100.10:FF:000001">
    <property type="entry name" value="semaphorin-5A isoform X1"/>
    <property type="match status" value="5"/>
</dbReference>
<dbReference type="FunFam" id="2.20.100.10:FF:000007">
    <property type="entry name" value="Thrombospondin 1"/>
    <property type="match status" value="1"/>
</dbReference>
<dbReference type="InterPro" id="IPR036383">
    <property type="entry name" value="TSP1_rpt_sf"/>
</dbReference>
<dbReference type="OrthoDB" id="446173at2759"/>
<dbReference type="Gene3D" id="2.20.100.10">
    <property type="entry name" value="Thrombospondin type-1 (TSP1) repeat"/>
    <property type="match status" value="8"/>
</dbReference>
<dbReference type="RefSeq" id="XP_038069480.1">
    <property type="nucleotide sequence ID" value="XM_038213552.1"/>
</dbReference>
<feature type="domain" description="Fibronectin type-III" evidence="4">
    <location>
        <begin position="675"/>
        <end position="777"/>
    </location>
</feature>
<dbReference type="SMART" id="SM00060">
    <property type="entry name" value="FN3"/>
    <property type="match status" value="2"/>
</dbReference>
<dbReference type="InterPro" id="IPR052065">
    <property type="entry name" value="Compl_asym_regulator"/>
</dbReference>
<keyword evidence="2" id="KW-1015">Disulfide bond</keyword>
<dbReference type="AlphaFoldDB" id="A0A914AZ93"/>
<feature type="chain" id="PRO_5037801481" description="Fibronectin type-III domain-containing protein" evidence="3">
    <location>
        <begin position="24"/>
        <end position="911"/>
    </location>
</feature>
<keyword evidence="6" id="KW-1185">Reference proteome</keyword>
<dbReference type="SMART" id="SM00209">
    <property type="entry name" value="TSP1"/>
    <property type="match status" value="8"/>
</dbReference>
<dbReference type="InterPro" id="IPR000884">
    <property type="entry name" value="TSP1_rpt"/>
</dbReference>
<dbReference type="Gene3D" id="2.60.40.10">
    <property type="entry name" value="Immunoglobulins"/>
    <property type="match status" value="1"/>
</dbReference>
<dbReference type="PRINTS" id="PR01705">
    <property type="entry name" value="TSP1REPEAT"/>
</dbReference>
<evidence type="ECO:0000256" key="1">
    <source>
        <dbReference type="ARBA" id="ARBA00022737"/>
    </source>
</evidence>
<evidence type="ECO:0000256" key="3">
    <source>
        <dbReference type="SAM" id="SignalP"/>
    </source>
</evidence>
<dbReference type="PROSITE" id="PS50092">
    <property type="entry name" value="TSP1"/>
    <property type="match status" value="8"/>
</dbReference>
<dbReference type="CDD" id="cd00063">
    <property type="entry name" value="FN3"/>
    <property type="match status" value="1"/>
</dbReference>
<feature type="domain" description="Fibronectin type-III" evidence="4">
    <location>
        <begin position="799"/>
        <end position="892"/>
    </location>
</feature>
<keyword evidence="1" id="KW-0677">Repeat</keyword>
<evidence type="ECO:0000313" key="6">
    <source>
        <dbReference type="Proteomes" id="UP000887568"/>
    </source>
</evidence>
<evidence type="ECO:0000259" key="4">
    <source>
        <dbReference type="SMART" id="SM00060"/>
    </source>
</evidence>
<dbReference type="Pfam" id="PF00041">
    <property type="entry name" value="fn3"/>
    <property type="match status" value="1"/>
</dbReference>
<dbReference type="GeneID" id="119738639"/>
<dbReference type="PANTHER" id="PTHR22906">
    <property type="entry name" value="PROPERDIN"/>
    <property type="match status" value="1"/>
</dbReference>
<proteinExistence type="predicted"/>
<evidence type="ECO:0000256" key="2">
    <source>
        <dbReference type="ARBA" id="ARBA00023157"/>
    </source>
</evidence>
<dbReference type="InterPro" id="IPR003961">
    <property type="entry name" value="FN3_dom"/>
</dbReference>
<protein>
    <recommendedName>
        <fullName evidence="4">Fibronectin type-III domain-containing protein</fullName>
    </recommendedName>
</protein>
<dbReference type="InterPro" id="IPR036116">
    <property type="entry name" value="FN3_sf"/>
</dbReference>
<keyword evidence="3" id="KW-0732">Signal</keyword>
<sequence>MKTNDGLFLLLLVLAAQLDETYQDCTAYEFRETFATFVVLDVTSPTGDERWLTYGCRFGYHFDGEDPTQPDFLLSQDTMHCEYGRWQERPRVCGAKYNSLLEALDHLDYRNETAWEGEALEIDFFIKSPDYVKKGPYVFKANGDEVQNASMSGFLRQDRGPYSRYVRWTAYLTKADTGYYYYHDMESRGHKRKPRYEYFYIEIYGPTHGEWSEWGSWGECTATCGVSTRYRERACDNPPPANGGTDCAGPANATEPCAVDPCAVHGGWSGWGEWSACFVTCGGGSVSRSRVCDDPAPAWGGDDCVGEAVGSDVCSPDPCPVDGNWAQWSTWLACSRTCDGGTRDRVRTCTDPPAQHGGADCSGEDAEVESCGDGACRRDGNWAQWTEWSPCSKTCGFGNKTRERTCSDPPPSSGGDDCPGVGMPANHFQQEDCMDVYDCPVDGNWTEWSAWGNCTVLCGGGEIVRSRECTNPVPAWGGRDCEGNATDVIPDCNPEPCGVDGGWTDWSEWTTCTKTCGGGTTLRNRSCTDPLPTHGGRDCEGDGGEIEACHTERCLDGAWSQWSPWSVCSHSCRGGVQARSRSCTDPRPGLGGSDCPDSGNMKSYSQWQRCNEQPCPIHGWWSSWSAWSACPVTCGGGYRVSARNCSRPAPQWGGEQCRGNAVKTWRCNTKACPLFGAPDGVAFSPSDTNITVSWHVPMEYEWPLLYYNVHYRDRLTGNESLHTLIHPKSEVHPYPIYNLTSFRTLPTKDNSTFAMTVRGLSASTEYELCLTAKHGYGAATSGHSQVTVVKTLRHAFPAPPAPVTIEYGNYAIEREYKVLIRWSPVTWSNHTAPTMYHVMIRDIKMTIDKPWIVLDEVPTQITGHLIRQGSQFNLRDNVYIVQVAASNQHGSSLPAICRELVDYLAVEADKE</sequence>
<dbReference type="SUPFAM" id="SSF49265">
    <property type="entry name" value="Fibronectin type III"/>
    <property type="match status" value="1"/>
</dbReference>
<reference evidence="5" key="1">
    <citation type="submission" date="2022-11" db="UniProtKB">
        <authorList>
            <consortium name="EnsemblMetazoa"/>
        </authorList>
    </citation>
    <scope>IDENTIFICATION</scope>
</reference>
<dbReference type="Pfam" id="PF00090">
    <property type="entry name" value="TSP_1"/>
    <property type="match status" value="8"/>
</dbReference>
<evidence type="ECO:0000313" key="5">
    <source>
        <dbReference type="EnsemblMetazoa" id="XP_038069480.1"/>
    </source>
</evidence>
<name>A0A914AZ93_PATMI</name>
<feature type="signal peptide" evidence="3">
    <location>
        <begin position="1"/>
        <end position="23"/>
    </location>
</feature>
<dbReference type="FunFam" id="2.20.100.10:FF:000002">
    <property type="entry name" value="Unc-5 netrin receptor C"/>
    <property type="match status" value="2"/>
</dbReference>
<organism evidence="5 6">
    <name type="scientific">Patiria miniata</name>
    <name type="common">Bat star</name>
    <name type="synonym">Asterina miniata</name>
    <dbReference type="NCBI Taxonomy" id="46514"/>
    <lineage>
        <taxon>Eukaryota</taxon>
        <taxon>Metazoa</taxon>
        <taxon>Echinodermata</taxon>
        <taxon>Eleutherozoa</taxon>
        <taxon>Asterozoa</taxon>
        <taxon>Asteroidea</taxon>
        <taxon>Valvatacea</taxon>
        <taxon>Valvatida</taxon>
        <taxon>Asterinidae</taxon>
        <taxon>Patiria</taxon>
    </lineage>
</organism>
<dbReference type="EnsemblMetazoa" id="XM_038213552.1">
    <property type="protein sequence ID" value="XP_038069480.1"/>
    <property type="gene ID" value="LOC119738639"/>
</dbReference>
<accession>A0A914AZ93</accession>